<dbReference type="Proteomes" id="UP000199310">
    <property type="component" value="Unassembled WGS sequence"/>
</dbReference>
<evidence type="ECO:0000313" key="1">
    <source>
        <dbReference type="EMBL" id="SEW09786.1"/>
    </source>
</evidence>
<organism evidence="1 2">
    <name type="scientific">Chitinophaga arvensicola</name>
    <dbReference type="NCBI Taxonomy" id="29529"/>
    <lineage>
        <taxon>Bacteria</taxon>
        <taxon>Pseudomonadati</taxon>
        <taxon>Bacteroidota</taxon>
        <taxon>Chitinophagia</taxon>
        <taxon>Chitinophagales</taxon>
        <taxon>Chitinophagaceae</taxon>
        <taxon>Chitinophaga</taxon>
    </lineage>
</organism>
<keyword evidence="2" id="KW-1185">Reference proteome</keyword>
<sequence length="67" mass="8000">MIRPTKNLTHDSVNEKLTNENITYLPMESDNFEYLYQGVTNCYLPIKRRKKEINGRWKKEGGHLLPY</sequence>
<reference evidence="2" key="1">
    <citation type="submission" date="2016-10" db="EMBL/GenBank/DDBJ databases">
        <authorList>
            <person name="Varghese N."/>
            <person name="Submissions S."/>
        </authorList>
    </citation>
    <scope>NUCLEOTIDE SEQUENCE [LARGE SCALE GENOMIC DNA]</scope>
    <source>
        <strain evidence="2">DSM 3695</strain>
    </source>
</reference>
<evidence type="ECO:0000313" key="2">
    <source>
        <dbReference type="Proteomes" id="UP000199310"/>
    </source>
</evidence>
<name>A0A1I0P6Z2_9BACT</name>
<dbReference type="EMBL" id="FOJG01000001">
    <property type="protein sequence ID" value="SEW09786.1"/>
    <property type="molecule type" value="Genomic_DNA"/>
</dbReference>
<protein>
    <submittedName>
        <fullName evidence="1">Uncharacterized protein</fullName>
    </submittedName>
</protein>
<dbReference type="STRING" id="29529.SAMN04488122_0583"/>
<gene>
    <name evidence="1" type="ORF">SAMN04488122_0583</name>
</gene>
<dbReference type="AlphaFoldDB" id="A0A1I0P6Z2"/>
<accession>A0A1I0P6Z2</accession>
<proteinExistence type="predicted"/>